<name>A8RND5_ENTBW</name>
<accession>A8RND5</accession>
<gene>
    <name evidence="1" type="ORF">CLOBOL_02170</name>
</gene>
<sequence length="44" mass="4947">MSSVLRISLKCDLALVRLSMWCCCAADLSPMSFLMDSEVTFKED</sequence>
<evidence type="ECO:0000313" key="1">
    <source>
        <dbReference type="EMBL" id="EDP17593.1"/>
    </source>
</evidence>
<dbReference type="HOGENOM" id="CLU_3214381_0_0_9"/>
<evidence type="ECO:0000313" key="2">
    <source>
        <dbReference type="Proteomes" id="UP000005396"/>
    </source>
</evidence>
<dbReference type="PaxDb" id="411902-CLOBOL_02170"/>
<dbReference type="EMBL" id="ABCC02000022">
    <property type="protein sequence ID" value="EDP17593.1"/>
    <property type="molecule type" value="Genomic_DNA"/>
</dbReference>
<organism evidence="1 2">
    <name type="scientific">Enterocloster bolteae (strain ATCC BAA-613 / DSM 15670 / CCUG 46953 / JCM 12243 / WAL 16351)</name>
    <name type="common">Clostridium bolteae</name>
    <dbReference type="NCBI Taxonomy" id="411902"/>
    <lineage>
        <taxon>Bacteria</taxon>
        <taxon>Bacillati</taxon>
        <taxon>Bacillota</taxon>
        <taxon>Clostridia</taxon>
        <taxon>Lachnospirales</taxon>
        <taxon>Lachnospiraceae</taxon>
        <taxon>Enterocloster</taxon>
    </lineage>
</organism>
<reference evidence="1 2" key="2">
    <citation type="submission" date="2007-09" db="EMBL/GenBank/DDBJ databases">
        <title>Draft genome sequence of Clostridium bolteae (ATCC BAA-613).</title>
        <authorList>
            <person name="Sudarsanam P."/>
            <person name="Ley R."/>
            <person name="Guruge J."/>
            <person name="Turnbaugh P.J."/>
            <person name="Mahowald M."/>
            <person name="Liep D."/>
            <person name="Gordon J."/>
        </authorList>
    </citation>
    <scope>NUCLEOTIDE SEQUENCE [LARGE SCALE GENOMIC DNA]</scope>
    <source>
        <strain evidence="2">ATCC BAA-613 / DSM 15670 / CCUG 46953 / JCM 12243 / WAL 16351</strain>
    </source>
</reference>
<comment type="caution">
    <text evidence="1">The sequence shown here is derived from an EMBL/GenBank/DDBJ whole genome shotgun (WGS) entry which is preliminary data.</text>
</comment>
<dbReference type="AlphaFoldDB" id="A8RND5"/>
<proteinExistence type="predicted"/>
<reference evidence="1 2" key="1">
    <citation type="submission" date="2007-08" db="EMBL/GenBank/DDBJ databases">
        <authorList>
            <person name="Fulton L."/>
            <person name="Clifton S."/>
            <person name="Fulton B."/>
            <person name="Xu J."/>
            <person name="Minx P."/>
            <person name="Pepin K.H."/>
            <person name="Johnson M."/>
            <person name="Thiruvilangam P."/>
            <person name="Bhonagiri V."/>
            <person name="Nash W.E."/>
            <person name="Mardis E.R."/>
            <person name="Wilson R.K."/>
        </authorList>
    </citation>
    <scope>NUCLEOTIDE SEQUENCE [LARGE SCALE GENOMIC DNA]</scope>
    <source>
        <strain evidence="2">ATCC BAA-613 / DSM 15670 / CCUG 46953 / JCM 12243 / WAL 16351</strain>
    </source>
</reference>
<protein>
    <submittedName>
        <fullName evidence="1">Uncharacterized protein</fullName>
    </submittedName>
</protein>
<dbReference type="Proteomes" id="UP000005396">
    <property type="component" value="Unassembled WGS sequence"/>
</dbReference>